<evidence type="ECO:0000259" key="1">
    <source>
        <dbReference type="Pfam" id="PF00561"/>
    </source>
</evidence>
<dbReference type="SUPFAM" id="SSF53474">
    <property type="entry name" value="alpha/beta-Hydrolases"/>
    <property type="match status" value="1"/>
</dbReference>
<gene>
    <name evidence="2" type="ORF">DB32_002767</name>
</gene>
<dbReference type="InterPro" id="IPR050471">
    <property type="entry name" value="AB_hydrolase"/>
</dbReference>
<dbReference type="GO" id="GO:0016787">
    <property type="term" value="F:hydrolase activity"/>
    <property type="evidence" value="ECO:0007669"/>
    <property type="project" value="UniProtKB-KW"/>
</dbReference>
<dbReference type="Pfam" id="PF00561">
    <property type="entry name" value="Abhydrolase_1"/>
    <property type="match status" value="1"/>
</dbReference>
<dbReference type="PANTHER" id="PTHR43433:SF5">
    <property type="entry name" value="AB HYDROLASE-1 DOMAIN-CONTAINING PROTEIN"/>
    <property type="match status" value="1"/>
</dbReference>
<dbReference type="STRING" id="927083.DB32_002767"/>
<dbReference type="InterPro" id="IPR029058">
    <property type="entry name" value="AB_hydrolase_fold"/>
</dbReference>
<dbReference type="InterPro" id="IPR000073">
    <property type="entry name" value="AB_hydrolase_1"/>
</dbReference>
<dbReference type="OrthoDB" id="5491135at2"/>
<dbReference type="PANTHER" id="PTHR43433">
    <property type="entry name" value="HYDROLASE, ALPHA/BETA FOLD FAMILY PROTEIN"/>
    <property type="match status" value="1"/>
</dbReference>
<dbReference type="Proteomes" id="UP000034883">
    <property type="component" value="Chromosome"/>
</dbReference>
<name>A0A0F6W282_9BACT</name>
<dbReference type="AlphaFoldDB" id="A0A0F6W282"/>
<dbReference type="RefSeq" id="WP_053232871.1">
    <property type="nucleotide sequence ID" value="NZ_CP011125.1"/>
</dbReference>
<keyword evidence="2" id="KW-0378">Hydrolase</keyword>
<dbReference type="Gene3D" id="3.40.50.1820">
    <property type="entry name" value="alpha/beta hydrolase"/>
    <property type="match status" value="1"/>
</dbReference>
<evidence type="ECO:0000313" key="2">
    <source>
        <dbReference type="EMBL" id="AKF05618.1"/>
    </source>
</evidence>
<organism evidence="2 3">
    <name type="scientific">Sandaracinus amylolyticus</name>
    <dbReference type="NCBI Taxonomy" id="927083"/>
    <lineage>
        <taxon>Bacteria</taxon>
        <taxon>Pseudomonadati</taxon>
        <taxon>Myxococcota</taxon>
        <taxon>Polyangia</taxon>
        <taxon>Polyangiales</taxon>
        <taxon>Sandaracinaceae</taxon>
        <taxon>Sandaracinus</taxon>
    </lineage>
</organism>
<evidence type="ECO:0000313" key="3">
    <source>
        <dbReference type="Proteomes" id="UP000034883"/>
    </source>
</evidence>
<reference evidence="2 3" key="1">
    <citation type="submission" date="2015-03" db="EMBL/GenBank/DDBJ databases">
        <title>Genome assembly of Sandaracinus amylolyticus DSM 53668.</title>
        <authorList>
            <person name="Sharma G."/>
            <person name="Subramanian S."/>
        </authorList>
    </citation>
    <scope>NUCLEOTIDE SEQUENCE [LARGE SCALE GENOMIC DNA]</scope>
    <source>
        <strain evidence="2 3">DSM 53668</strain>
    </source>
</reference>
<accession>A0A0F6W282</accession>
<dbReference type="KEGG" id="samy:DB32_002767"/>
<dbReference type="EMBL" id="CP011125">
    <property type="protein sequence ID" value="AKF05618.1"/>
    <property type="molecule type" value="Genomic_DNA"/>
</dbReference>
<protein>
    <submittedName>
        <fullName evidence="2">Beta-ketoadipate enol-lactone hydrolase</fullName>
    </submittedName>
</protein>
<feature type="domain" description="AB hydrolase-1" evidence="1">
    <location>
        <begin position="50"/>
        <end position="280"/>
    </location>
</feature>
<sequence>MQYDRQAFATAPDGTRLFYGVRGPRPDVLESGAAGPTWILSDGIGCDGFAWRYLQPHLAERHRVVHWHYRAHGRSGLPVDAARIDIPAHARDLLAVMDAAGIESAILAGHSMGTQVSLEAYRLAPDRVRGLALLCGSYGKITTTFHGSDVLKTVLPSIIDVVERNQGLARAVWGRIPPALAFRFAQLAREVDALAIREEDFRFYMEHVASMEPGIFFAMLRLAGEHTAEDVLERIHVPALVVAAERDTFTPNALAQHMADVIPGAEFFLLRGASHAAPVEQPVAVEVRIAKWLADRFAPQASSRREVG</sequence>
<proteinExistence type="predicted"/>
<keyword evidence="3" id="KW-1185">Reference proteome</keyword>